<gene>
    <name evidence="2" type="ordered locus">Htur_4980</name>
</gene>
<organism evidence="2 3">
    <name type="scientific">Haloterrigena turkmenica (strain ATCC 51198 / DSM 5511 / JCM 9101 / NCIMB 13204 / VKM B-1734 / 4k)</name>
    <name type="common">Halococcus turkmenicus</name>
    <dbReference type="NCBI Taxonomy" id="543526"/>
    <lineage>
        <taxon>Archaea</taxon>
        <taxon>Methanobacteriati</taxon>
        <taxon>Methanobacteriota</taxon>
        <taxon>Stenosarchaea group</taxon>
        <taxon>Halobacteria</taxon>
        <taxon>Halobacteriales</taxon>
        <taxon>Natrialbaceae</taxon>
        <taxon>Haloterrigena</taxon>
    </lineage>
</organism>
<reference evidence="2 3" key="1">
    <citation type="journal article" date="2010" name="Stand. Genomic Sci.">
        <title>Complete genome sequence of Haloterrigena turkmenica type strain (4k).</title>
        <authorList>
            <person name="Saunders E."/>
            <person name="Tindall B.J."/>
            <person name="Fahnrich R."/>
            <person name="Lapidus A."/>
            <person name="Copeland A."/>
            <person name="Del Rio T.G."/>
            <person name="Lucas S."/>
            <person name="Chen F."/>
            <person name="Tice H."/>
            <person name="Cheng J.F."/>
            <person name="Han C."/>
            <person name="Detter J.C."/>
            <person name="Bruce D."/>
            <person name="Goodwin L."/>
            <person name="Chain P."/>
            <person name="Pitluck S."/>
            <person name="Pati A."/>
            <person name="Ivanova N."/>
            <person name="Mavromatis K."/>
            <person name="Chen A."/>
            <person name="Palaniappan K."/>
            <person name="Land M."/>
            <person name="Hauser L."/>
            <person name="Chang Y.J."/>
            <person name="Jeffries C.D."/>
            <person name="Brettin T."/>
            <person name="Rohde M."/>
            <person name="Goker M."/>
            <person name="Bristow J."/>
            <person name="Eisen J.A."/>
            <person name="Markowitz V."/>
            <person name="Hugenholtz P."/>
            <person name="Klenk H.P."/>
            <person name="Kyrpides N.C."/>
        </authorList>
    </citation>
    <scope>NUCLEOTIDE SEQUENCE [LARGE SCALE GENOMIC DNA]</scope>
    <source>
        <strain evidence="3">ATCC 51198 / DSM 5511 / JCM 9101 / NCIMB 13204 / VKM B-1734 / 4k</strain>
    </source>
</reference>
<protein>
    <submittedName>
        <fullName evidence="2">Uncharacterized protein</fullName>
    </submittedName>
</protein>
<name>D2S2W5_HALTV</name>
<keyword evidence="2" id="KW-0614">Plasmid</keyword>
<dbReference type="EMBL" id="CP001863">
    <property type="protein sequence ID" value="ADB63712.1"/>
    <property type="molecule type" value="Genomic_DNA"/>
</dbReference>
<keyword evidence="1" id="KW-0812">Transmembrane</keyword>
<dbReference type="HOGENOM" id="CLU_2712723_0_0_2"/>
<keyword evidence="3" id="KW-1185">Reference proteome</keyword>
<evidence type="ECO:0000313" key="2">
    <source>
        <dbReference type="EMBL" id="ADB63712.1"/>
    </source>
</evidence>
<evidence type="ECO:0000313" key="3">
    <source>
        <dbReference type="Proteomes" id="UP000001903"/>
    </source>
</evidence>
<dbReference type="KEGG" id="htu:Htur_4980"/>
<proteinExistence type="predicted"/>
<dbReference type="Proteomes" id="UP000001903">
    <property type="component" value="Plasmid pHTUR03"/>
</dbReference>
<keyword evidence="1" id="KW-1133">Transmembrane helix</keyword>
<accession>D2S2W5</accession>
<feature type="transmembrane region" description="Helical" evidence="1">
    <location>
        <begin position="34"/>
        <end position="60"/>
    </location>
</feature>
<geneLocation type="plasmid" evidence="2 3">
    <name>pHTUR03</name>
</geneLocation>
<keyword evidence="1" id="KW-0472">Membrane</keyword>
<sequence length="72" mass="8280">MKSYLIPEGTTTNLKTAFHISPDERNKHHKRAKWMASISLICMLTVLGVPIGIPLFIWAMREANKAEEEREK</sequence>
<dbReference type="AlphaFoldDB" id="D2S2W5"/>
<evidence type="ECO:0000256" key="1">
    <source>
        <dbReference type="SAM" id="Phobius"/>
    </source>
</evidence>